<dbReference type="PROSITE" id="PS50878">
    <property type="entry name" value="RT_POL"/>
    <property type="match status" value="1"/>
</dbReference>
<dbReference type="EMBL" id="KU543679">
    <property type="protein sequence ID" value="AMS38363.1"/>
    <property type="molecule type" value="Genomic_DNA"/>
</dbReference>
<dbReference type="PANTHER" id="PTHR19446">
    <property type="entry name" value="REVERSE TRANSCRIPTASES"/>
    <property type="match status" value="1"/>
</dbReference>
<accession>A0A142LX37</accession>
<evidence type="ECO:0000259" key="1">
    <source>
        <dbReference type="PROSITE" id="PS50878"/>
    </source>
</evidence>
<dbReference type="InterPro" id="IPR000477">
    <property type="entry name" value="RT_dom"/>
</dbReference>
<dbReference type="Pfam" id="PF00078">
    <property type="entry name" value="RVT_1"/>
    <property type="match status" value="1"/>
</dbReference>
<dbReference type="AlphaFoldDB" id="A0A142LX37"/>
<dbReference type="InterPro" id="IPR005135">
    <property type="entry name" value="Endo/exonuclease/phosphatase"/>
</dbReference>
<dbReference type="GO" id="GO:0071897">
    <property type="term" value="P:DNA biosynthetic process"/>
    <property type="evidence" value="ECO:0007669"/>
    <property type="project" value="UniProtKB-ARBA"/>
</dbReference>
<dbReference type="InterPro" id="IPR036691">
    <property type="entry name" value="Endo/exonu/phosph_ase_sf"/>
</dbReference>
<dbReference type="CDD" id="cd01650">
    <property type="entry name" value="RT_nLTR_like"/>
    <property type="match status" value="1"/>
</dbReference>
<reference evidence="2" key="1">
    <citation type="journal article" date="2014" name="BMC Genomics">
        <title>The draft genome of the pest tephritid fruit fly Bactrocera tryoni: resources for the genomic analysis of hybridising species.</title>
        <authorList>
            <person name="Gilchrist A.S."/>
            <person name="Shearman D.C."/>
            <person name="Frommer M."/>
            <person name="Raphael K.A."/>
            <person name="Deshpande N.P."/>
            <person name="Wilkins M.R."/>
            <person name="Sherwin W.B."/>
            <person name="Sved J.A."/>
        </authorList>
    </citation>
    <scope>NUCLEOTIDE SEQUENCE</scope>
</reference>
<dbReference type="OrthoDB" id="8067550at2759"/>
<dbReference type="SUPFAM" id="SSF56219">
    <property type="entry name" value="DNase I-like"/>
    <property type="match status" value="1"/>
</dbReference>
<name>A0A142LX37_BACRY</name>
<dbReference type="CDD" id="cd09077">
    <property type="entry name" value="R1-I-EN"/>
    <property type="match status" value="1"/>
</dbReference>
<dbReference type="SUPFAM" id="SSF56672">
    <property type="entry name" value="DNA/RNA polymerases"/>
    <property type="match status" value="1"/>
</dbReference>
<dbReference type="Gene3D" id="3.60.10.10">
    <property type="entry name" value="Endonuclease/exonuclease/phosphatase"/>
    <property type="match status" value="1"/>
</dbReference>
<evidence type="ECO:0000313" key="2">
    <source>
        <dbReference type="EMBL" id="AMS38363.1"/>
    </source>
</evidence>
<protein>
    <recommendedName>
        <fullName evidence="1">Reverse transcriptase domain-containing protein</fullName>
    </recommendedName>
</protein>
<dbReference type="Pfam" id="PF14529">
    <property type="entry name" value="Exo_endo_phos_2"/>
    <property type="match status" value="1"/>
</dbReference>
<sequence length="1001" mass="114579">MRILQLNLNHCAAAQDLLDQTIIEENIDVAILSEQYSQRPESTWIADKSGKAAIWSCKGQPFKTCSREAHNCFTWANIQGIYFVSCYARPSAAITEFEDFLLRLSLETRGKTPIIIAGDFNAWSTAWGSRCTNHRGRLIQEYLSQTHLTIMNTGTQNTYQKGNKGSIIDIMFANDSLSRHIKWAVSNIYTNSDHMAIIAQISYSREPELLSRNTSRKRSWKQQEFDPDLFELVWSASKASGDDAAHLVSTVRKELVAACDATMRRTSHHNKRRPVYWWNEEISTLRKLCHSARRRLQRNRGETNENRLREEFKSHKKLLKSAITRSKKSCFEKLCEEANIDPWGTAYKICMSRFKNKQQQPKDASFMGKVVETLFPKHDRISYAKRRNEAAESPPLVTEDELLAIAKKIKNTKAPGLDGIPNRALKEAISSKPQLFAKMYNACIKEEVFPDSWKVQRLVLLPKPKKPPEEPSSYRPLCMLDTMGKVYESIIRNRLELAIQKAGGLSERQYGFIKKRSTIDALREVVDTAKCAVSGKRWKGGTKKYCALITLDVKNAFNSAKWAHIIKALDEIRAPEYLINIIMSYFKNRRLIFDTDEGTKSYSISSGVPQGSVLGPLLWNLMYDGVLRRQQPTDVKLVAYADDLMVVAVAKQLADLRNKCNECLNGLRQWFSSVSLKLAEEKTEVLLISTRKIEERIELTIGECEITSQPQLKYLGVILDSKLKFKEHLEYSSGKANKIYNALSRMMTNRGCVRSSRRFLIAKAMSSVILYAAPVWIQAMDIKAYAKQIIAVHRLSAIRVISAFRTISTDAAEVLASMPPIDIQGDELERLYQLSAPKTVSARTEERNKSTKMWQERWNSSSKGRWTHRLIPDIHSWIDRRHGDLDFHLTQILSGHGCFRSYLFRFHNDISPNCPTCTEYIEDSEHVLFYCPRFSNTREKLKTTLGGSFTVDNLTTLMCQSTDKWKAVKWKAVSEASAFIMTKLRLFQQIRRPSVRAIEET</sequence>
<dbReference type="InterPro" id="IPR043502">
    <property type="entry name" value="DNA/RNA_pol_sf"/>
</dbReference>
<feature type="domain" description="Reverse transcriptase" evidence="1">
    <location>
        <begin position="442"/>
        <end position="719"/>
    </location>
</feature>
<proteinExistence type="predicted"/>
<dbReference type="GO" id="GO:0003824">
    <property type="term" value="F:catalytic activity"/>
    <property type="evidence" value="ECO:0007669"/>
    <property type="project" value="InterPro"/>
</dbReference>
<reference evidence="2" key="2">
    <citation type="submission" date="2016-01" db="EMBL/GenBank/DDBJ databases">
        <authorList>
            <person name="Oliw E.H."/>
        </authorList>
    </citation>
    <scope>NUCLEOTIDE SEQUENCE</scope>
</reference>
<organism evidence="2">
    <name type="scientific">Bactrocera tryoni</name>
    <name type="common">Queensland fruit fly</name>
    <name type="synonym">Tephritis tryoni</name>
    <dbReference type="NCBI Taxonomy" id="59916"/>
    <lineage>
        <taxon>Eukaryota</taxon>
        <taxon>Metazoa</taxon>
        <taxon>Ecdysozoa</taxon>
        <taxon>Arthropoda</taxon>
        <taxon>Hexapoda</taxon>
        <taxon>Insecta</taxon>
        <taxon>Pterygota</taxon>
        <taxon>Neoptera</taxon>
        <taxon>Endopterygota</taxon>
        <taxon>Diptera</taxon>
        <taxon>Brachycera</taxon>
        <taxon>Muscomorpha</taxon>
        <taxon>Tephritoidea</taxon>
        <taxon>Tephritidae</taxon>
        <taxon>Bactrocera</taxon>
        <taxon>Bactrocera</taxon>
    </lineage>
</organism>